<keyword evidence="8 14" id="KW-0408">Iron</keyword>
<dbReference type="PANTHER" id="PTHR43020">
    <property type="entry name" value="CDK5 REGULATORY SUBUNIT-ASSOCIATED PROTEIN 1"/>
    <property type="match status" value="1"/>
</dbReference>
<comment type="similarity">
    <text evidence="14">Belongs to the methylthiotransferase family. MiaB subfamily.</text>
</comment>
<dbReference type="Gene3D" id="3.40.50.12160">
    <property type="entry name" value="Methylthiotransferase, N-terminal domain"/>
    <property type="match status" value="1"/>
</dbReference>
<dbReference type="GO" id="GO:0046872">
    <property type="term" value="F:metal ion binding"/>
    <property type="evidence" value="ECO:0007669"/>
    <property type="project" value="UniProtKB-KW"/>
</dbReference>
<dbReference type="FunFam" id="3.80.30.20:FF:000001">
    <property type="entry name" value="tRNA-2-methylthio-N(6)-dimethylallyladenosine synthase 2"/>
    <property type="match status" value="1"/>
</dbReference>
<dbReference type="AlphaFoldDB" id="A0A6J4JF46"/>
<dbReference type="InterPro" id="IPR020612">
    <property type="entry name" value="Methylthiotransferase_CS"/>
</dbReference>
<comment type="catalytic activity">
    <reaction evidence="14">
        <text>N(6)-dimethylallyladenosine(37) in tRNA + (sulfur carrier)-SH + AH2 + 2 S-adenosyl-L-methionine = 2-methylsulfanyl-N(6)-dimethylallyladenosine(37) in tRNA + (sulfur carrier)-H + 5'-deoxyadenosine + L-methionine + A + S-adenosyl-L-homocysteine + 2 H(+)</text>
        <dbReference type="Rhea" id="RHEA:37067"/>
        <dbReference type="Rhea" id="RHEA-COMP:10375"/>
        <dbReference type="Rhea" id="RHEA-COMP:10376"/>
        <dbReference type="Rhea" id="RHEA-COMP:14737"/>
        <dbReference type="Rhea" id="RHEA-COMP:14739"/>
        <dbReference type="ChEBI" id="CHEBI:13193"/>
        <dbReference type="ChEBI" id="CHEBI:15378"/>
        <dbReference type="ChEBI" id="CHEBI:17319"/>
        <dbReference type="ChEBI" id="CHEBI:17499"/>
        <dbReference type="ChEBI" id="CHEBI:29917"/>
        <dbReference type="ChEBI" id="CHEBI:57844"/>
        <dbReference type="ChEBI" id="CHEBI:57856"/>
        <dbReference type="ChEBI" id="CHEBI:59789"/>
        <dbReference type="ChEBI" id="CHEBI:64428"/>
        <dbReference type="ChEBI" id="CHEBI:74415"/>
        <dbReference type="ChEBI" id="CHEBI:74417"/>
        <dbReference type="EC" id="2.8.4.3"/>
    </reaction>
</comment>
<dbReference type="SMART" id="SM00729">
    <property type="entry name" value="Elp3"/>
    <property type="match status" value="1"/>
</dbReference>
<evidence type="ECO:0000256" key="7">
    <source>
        <dbReference type="ARBA" id="ARBA00022723"/>
    </source>
</evidence>
<organism evidence="19">
    <name type="scientific">uncultured Acetobacteraceae bacterium</name>
    <dbReference type="NCBI Taxonomy" id="169975"/>
    <lineage>
        <taxon>Bacteria</taxon>
        <taxon>Pseudomonadati</taxon>
        <taxon>Pseudomonadota</taxon>
        <taxon>Alphaproteobacteria</taxon>
        <taxon>Acetobacterales</taxon>
        <taxon>Acetobacteraceae</taxon>
        <taxon>environmental samples</taxon>
    </lineage>
</organism>
<feature type="binding site" evidence="14">
    <location>
        <position position="198"/>
    </location>
    <ligand>
        <name>[4Fe-4S] cluster</name>
        <dbReference type="ChEBI" id="CHEBI:49883"/>
        <label>2</label>
        <note>4Fe-4S-S-AdoMet</note>
    </ligand>
</feature>
<feature type="binding site" evidence="14">
    <location>
        <position position="122"/>
    </location>
    <ligand>
        <name>[4Fe-4S] cluster</name>
        <dbReference type="ChEBI" id="CHEBI:49883"/>
        <label>1</label>
    </ligand>
</feature>
<evidence type="ECO:0000256" key="1">
    <source>
        <dbReference type="ARBA" id="ARBA00003234"/>
    </source>
</evidence>
<evidence type="ECO:0000256" key="10">
    <source>
        <dbReference type="ARBA" id="ARBA00033765"/>
    </source>
</evidence>
<keyword evidence="3 14" id="KW-0963">Cytoplasm</keyword>
<dbReference type="GO" id="GO:0035597">
    <property type="term" value="F:tRNA-2-methylthio-N(6)-dimethylallyladenosine(37) synthase activity"/>
    <property type="evidence" value="ECO:0007669"/>
    <property type="project" value="UniProtKB-EC"/>
</dbReference>
<dbReference type="SFLD" id="SFLDG01061">
    <property type="entry name" value="methylthiotransferase"/>
    <property type="match status" value="1"/>
</dbReference>
<dbReference type="SFLD" id="SFLDF00273">
    <property type="entry name" value="(dimethylallyl)adenosine_tRNA"/>
    <property type="match status" value="1"/>
</dbReference>
<evidence type="ECO:0000259" key="16">
    <source>
        <dbReference type="PROSITE" id="PS50926"/>
    </source>
</evidence>
<dbReference type="Pfam" id="PF00919">
    <property type="entry name" value="UPF0004"/>
    <property type="match status" value="1"/>
</dbReference>
<keyword evidence="5 14" id="KW-0949">S-adenosyl-L-methionine</keyword>
<feature type="binding site" evidence="14">
    <location>
        <position position="205"/>
    </location>
    <ligand>
        <name>[4Fe-4S] cluster</name>
        <dbReference type="ChEBI" id="CHEBI:49883"/>
        <label>2</label>
        <note>4Fe-4S-S-AdoMet</note>
    </ligand>
</feature>
<dbReference type="NCBIfam" id="TIGR01574">
    <property type="entry name" value="miaB-methiolase"/>
    <property type="match status" value="1"/>
</dbReference>
<dbReference type="InterPro" id="IPR013848">
    <property type="entry name" value="Methylthiotransferase_N"/>
</dbReference>
<dbReference type="PROSITE" id="PS01278">
    <property type="entry name" value="MTTASE_RADICAL"/>
    <property type="match status" value="1"/>
</dbReference>
<dbReference type="SUPFAM" id="SSF102114">
    <property type="entry name" value="Radical SAM enzymes"/>
    <property type="match status" value="1"/>
</dbReference>
<dbReference type="PROSITE" id="PS51918">
    <property type="entry name" value="RADICAL_SAM"/>
    <property type="match status" value="1"/>
</dbReference>
<evidence type="ECO:0000256" key="8">
    <source>
        <dbReference type="ARBA" id="ARBA00023004"/>
    </source>
</evidence>
<evidence type="ECO:0000256" key="4">
    <source>
        <dbReference type="ARBA" id="ARBA00022679"/>
    </source>
</evidence>
<evidence type="ECO:0000256" key="15">
    <source>
        <dbReference type="SAM" id="MobiDB-lite"/>
    </source>
</evidence>
<dbReference type="PROSITE" id="PS50926">
    <property type="entry name" value="TRAM"/>
    <property type="match status" value="1"/>
</dbReference>
<dbReference type="PROSITE" id="PS51449">
    <property type="entry name" value="MTTASE_N"/>
    <property type="match status" value="1"/>
</dbReference>
<dbReference type="CDD" id="cd01335">
    <property type="entry name" value="Radical_SAM"/>
    <property type="match status" value="1"/>
</dbReference>
<dbReference type="InterPro" id="IPR038135">
    <property type="entry name" value="Methylthiotransferase_N_sf"/>
</dbReference>
<evidence type="ECO:0000256" key="13">
    <source>
        <dbReference type="ARBA" id="ARBA00081141"/>
    </source>
</evidence>
<evidence type="ECO:0000256" key="5">
    <source>
        <dbReference type="ARBA" id="ARBA00022691"/>
    </source>
</evidence>
<evidence type="ECO:0000256" key="14">
    <source>
        <dbReference type="HAMAP-Rule" id="MF_01864"/>
    </source>
</evidence>
<dbReference type="InterPro" id="IPR058240">
    <property type="entry name" value="rSAM_sf"/>
</dbReference>
<evidence type="ECO:0000259" key="18">
    <source>
        <dbReference type="PROSITE" id="PS51918"/>
    </source>
</evidence>
<feature type="region of interest" description="Disordered" evidence="15">
    <location>
        <begin position="1"/>
        <end position="30"/>
    </location>
</feature>
<dbReference type="FunFam" id="3.40.50.12160:FF:000003">
    <property type="entry name" value="CDK5 regulatory subunit-associated protein 1"/>
    <property type="match status" value="1"/>
</dbReference>
<dbReference type="GO" id="GO:0005829">
    <property type="term" value="C:cytosol"/>
    <property type="evidence" value="ECO:0007669"/>
    <property type="project" value="TreeGrafter"/>
</dbReference>
<evidence type="ECO:0000256" key="11">
    <source>
        <dbReference type="ARBA" id="ARBA00068570"/>
    </source>
</evidence>
<feature type="domain" description="Radical SAM core" evidence="18">
    <location>
        <begin position="184"/>
        <end position="416"/>
    </location>
</feature>
<dbReference type="NCBIfam" id="TIGR00089">
    <property type="entry name" value="MiaB/RimO family radical SAM methylthiotransferase"/>
    <property type="match status" value="1"/>
</dbReference>
<accession>A0A6J4JF46</accession>
<dbReference type="EMBL" id="CADCTL010000255">
    <property type="protein sequence ID" value="CAA9277225.1"/>
    <property type="molecule type" value="Genomic_DNA"/>
</dbReference>
<gene>
    <name evidence="14" type="primary">miaB</name>
    <name evidence="19" type="ORF">AVDCRST_MAG04-3478</name>
</gene>
<keyword evidence="2 14" id="KW-0004">4Fe-4S</keyword>
<evidence type="ECO:0000259" key="17">
    <source>
        <dbReference type="PROSITE" id="PS51449"/>
    </source>
</evidence>
<evidence type="ECO:0000256" key="2">
    <source>
        <dbReference type="ARBA" id="ARBA00022485"/>
    </source>
</evidence>
<keyword evidence="7 14" id="KW-0479">Metal-binding</keyword>
<evidence type="ECO:0000256" key="3">
    <source>
        <dbReference type="ARBA" id="ARBA00022490"/>
    </source>
</evidence>
<dbReference type="HAMAP" id="MF_01864">
    <property type="entry name" value="tRNA_metthiotr_MiaB"/>
    <property type="match status" value="1"/>
</dbReference>
<dbReference type="EC" id="2.8.4.3" evidence="10 14"/>
<comment type="subunit">
    <text evidence="14">Monomer.</text>
</comment>
<dbReference type="Gene3D" id="3.80.30.20">
    <property type="entry name" value="tm_1862 like domain"/>
    <property type="match status" value="1"/>
</dbReference>
<dbReference type="GO" id="GO:0051539">
    <property type="term" value="F:4 iron, 4 sulfur cluster binding"/>
    <property type="evidence" value="ECO:0007669"/>
    <property type="project" value="UniProtKB-UniRule"/>
</dbReference>
<protein>
    <recommendedName>
        <fullName evidence="11 14">tRNA-2-methylthio-N(6)-dimethylallyladenosine synthase</fullName>
        <ecNumber evidence="10 14">2.8.4.3</ecNumber>
    </recommendedName>
    <alternativeName>
        <fullName evidence="13 14">(Dimethylallyl)adenosine tRNA methylthiotransferase MiaB</fullName>
    </alternativeName>
    <alternativeName>
        <fullName evidence="12 14">tRNA-i(6)A37 methylthiotransferase</fullName>
    </alternativeName>
</protein>
<dbReference type="PANTHER" id="PTHR43020:SF2">
    <property type="entry name" value="MITOCHONDRIAL TRNA METHYLTHIOTRANSFERASE CDK5RAP1"/>
    <property type="match status" value="1"/>
</dbReference>
<name>A0A6J4JF46_9PROT</name>
<keyword evidence="6 14" id="KW-0819">tRNA processing</keyword>
<keyword evidence="4 14" id="KW-0808">Transferase</keyword>
<comment type="subcellular location">
    <subcellularLocation>
        <location evidence="14">Cytoplasm</location>
    </subcellularLocation>
</comment>
<comment type="cofactor">
    <cofactor evidence="14">
        <name>[4Fe-4S] cluster</name>
        <dbReference type="ChEBI" id="CHEBI:49883"/>
    </cofactor>
    <text evidence="14">Binds 2 [4Fe-4S] clusters. One cluster is coordinated with 3 cysteines and an exchangeable S-adenosyl-L-methionine.</text>
</comment>
<dbReference type="SFLD" id="SFLDS00029">
    <property type="entry name" value="Radical_SAM"/>
    <property type="match status" value="1"/>
</dbReference>
<feature type="binding site" evidence="14">
    <location>
        <position position="84"/>
    </location>
    <ligand>
        <name>[4Fe-4S] cluster</name>
        <dbReference type="ChEBI" id="CHEBI:49883"/>
        <label>1</label>
    </ligand>
</feature>
<feature type="domain" description="TRAM" evidence="16">
    <location>
        <begin position="419"/>
        <end position="481"/>
    </location>
</feature>
<dbReference type="InterPro" id="IPR006463">
    <property type="entry name" value="MiaB_methiolase"/>
</dbReference>
<evidence type="ECO:0000256" key="9">
    <source>
        <dbReference type="ARBA" id="ARBA00023014"/>
    </source>
</evidence>
<proteinExistence type="inferred from homology"/>
<evidence type="ECO:0000256" key="12">
    <source>
        <dbReference type="ARBA" id="ARBA00080698"/>
    </source>
</evidence>
<evidence type="ECO:0000313" key="19">
    <source>
        <dbReference type="EMBL" id="CAA9277225.1"/>
    </source>
</evidence>
<dbReference type="InterPro" id="IPR006638">
    <property type="entry name" value="Elp3/MiaA/NifB-like_rSAM"/>
</dbReference>
<dbReference type="InterPro" id="IPR007197">
    <property type="entry name" value="rSAM"/>
</dbReference>
<dbReference type="SFLD" id="SFLDG01082">
    <property type="entry name" value="B12-binding_domain_containing"/>
    <property type="match status" value="1"/>
</dbReference>
<comment type="function">
    <text evidence="1 14">Catalyzes the methylthiolation of N6-(dimethylallyl)adenosine (i(6)A), leading to the formation of 2-methylthio-N6-(dimethylallyl)adenosine (ms(2)i(6)A) at position 37 in tRNAs that read codons beginning with uridine.</text>
</comment>
<feature type="binding site" evidence="14">
    <location>
        <position position="202"/>
    </location>
    <ligand>
        <name>[4Fe-4S] cluster</name>
        <dbReference type="ChEBI" id="CHEBI:49883"/>
        <label>2</label>
        <note>4Fe-4S-S-AdoMet</note>
    </ligand>
</feature>
<feature type="binding site" evidence="14">
    <location>
        <position position="48"/>
    </location>
    <ligand>
        <name>[4Fe-4S] cluster</name>
        <dbReference type="ChEBI" id="CHEBI:49883"/>
        <label>1</label>
    </ligand>
</feature>
<keyword evidence="9 14" id="KW-0411">Iron-sulfur</keyword>
<evidence type="ECO:0000256" key="6">
    <source>
        <dbReference type="ARBA" id="ARBA00022694"/>
    </source>
</evidence>
<dbReference type="InterPro" id="IPR002792">
    <property type="entry name" value="TRAM_dom"/>
</dbReference>
<dbReference type="InterPro" id="IPR005839">
    <property type="entry name" value="Methylthiotransferase"/>
</dbReference>
<feature type="domain" description="MTTase N-terminal" evidence="17">
    <location>
        <begin position="39"/>
        <end position="159"/>
    </location>
</feature>
<dbReference type="Pfam" id="PF04055">
    <property type="entry name" value="Radical_SAM"/>
    <property type="match status" value="1"/>
</dbReference>
<reference evidence="19" key="1">
    <citation type="submission" date="2020-02" db="EMBL/GenBank/DDBJ databases">
        <authorList>
            <person name="Meier V. D."/>
        </authorList>
    </citation>
    <scope>NUCLEOTIDE SEQUENCE</scope>
    <source>
        <strain evidence="19">AVDCRST_MAG04</strain>
    </source>
</reference>
<dbReference type="InterPro" id="IPR023404">
    <property type="entry name" value="rSAM_horseshoe"/>
</dbReference>
<sequence length="498" mass="52757">MTPGPAPRICRAEPGAPSRPGVMGSGISDMGEATAPPRKRLFIRSWGCQMNVYDSGRMADVLAPLGYGPAAAPDAADMVILNTCHIREKASEKLFSELGRLRAVKREREATGGRMVLAVAGCVAQAEGAEITARAPWVDIVLGPQTYHRLPEMVARASRAAGAVVETDFPAESKFDHLPEAGAAAQGVSAFLTVQEGCDKFCSFCVVPYTRGAEYSRPAAAVLAEARRLVAQGAREIALLGQNVNAYHGDAPGGGTWGLGRLLRELAEIPGLARLRYTTSHPRDVDDALVEAHRDLPQLMPFLHLPVQSGSDRVLGAMNRGHTAADFLRVVERLRAARPDLALSSDFIVGHPGERAADFDATLALVREVGFAQAYSFKYSPRPGTPAASAPHAVPEADKDARLQALQALLRDQQEQFNRSLVGRTIPVLLTGAGRHHGQVAGRSPWLNPVHLSAPGALIGQVVPVAVLAAHTNSLSGTLAAGAAMADSSQRREEPAPA</sequence>